<name>A0A919SPS4_9ACTN</name>
<dbReference type="Proteomes" id="UP000681340">
    <property type="component" value="Unassembled WGS sequence"/>
</dbReference>
<protein>
    <submittedName>
        <fullName evidence="2">Uncharacterized protein</fullName>
    </submittedName>
</protein>
<dbReference type="RefSeq" id="WP_212992585.1">
    <property type="nucleotide sequence ID" value="NZ_BAABEA010000001.1"/>
</dbReference>
<accession>A0A919SPS4</accession>
<organism evidence="2 3">
    <name type="scientific">Actinoplanes auranticolor</name>
    <dbReference type="NCBI Taxonomy" id="47988"/>
    <lineage>
        <taxon>Bacteria</taxon>
        <taxon>Bacillati</taxon>
        <taxon>Actinomycetota</taxon>
        <taxon>Actinomycetes</taxon>
        <taxon>Micromonosporales</taxon>
        <taxon>Micromonosporaceae</taxon>
        <taxon>Actinoplanes</taxon>
    </lineage>
</organism>
<sequence length="449" mass="47563">MADRFPRPRPEWLRWAVLGVAAGILVIFLGAQRQSIEVSYGASPSTAQRIDQEPPGSAGVPSVEEMSALIRAKPVVRLPGAVASWDEAAVRAAAGGAEVRILVAPPGLDKAEQDRVRDVEGATVRIIGTQVSGGLYRSTGSTAADWRSQFATGDVTTLLMGLVAELNDQPAPAETDRLARRDPSAAELRAVTADLRRTGVHVAAGATLTEVPAAAAAAAFPGRRALYVALPQQPAGKPVPRYGPALAASFPDTPIVVMYGSWIEYDGPDAAGFAELATATYYGRFGDLLSRSAYPQRAVLATYLDRAADVRYSGLFDRPLPYRPLDPVRVALPALPWLFTACVVAFLLLSARSVRRPAPSAPSLGTPARLAGLTGLAVEMSALTSRASDPALTRGITKLLAARDALAGNLPDPHARELLDDAEAELDEAAQHLPFDGYRPGDYLRRRPA</sequence>
<reference evidence="2" key="1">
    <citation type="submission" date="2021-03" db="EMBL/GenBank/DDBJ databases">
        <title>Whole genome shotgun sequence of Actinoplanes auranticolor NBRC 12245.</title>
        <authorList>
            <person name="Komaki H."/>
            <person name="Tamura T."/>
        </authorList>
    </citation>
    <scope>NUCLEOTIDE SEQUENCE</scope>
    <source>
        <strain evidence="2">NBRC 12245</strain>
    </source>
</reference>
<keyword evidence="1" id="KW-0812">Transmembrane</keyword>
<gene>
    <name evidence="2" type="ORF">Aau02nite_67130</name>
</gene>
<feature type="transmembrane region" description="Helical" evidence="1">
    <location>
        <begin position="330"/>
        <end position="349"/>
    </location>
</feature>
<evidence type="ECO:0000256" key="1">
    <source>
        <dbReference type="SAM" id="Phobius"/>
    </source>
</evidence>
<dbReference type="AlphaFoldDB" id="A0A919SPS4"/>
<keyword evidence="1" id="KW-0472">Membrane</keyword>
<feature type="transmembrane region" description="Helical" evidence="1">
    <location>
        <begin position="12"/>
        <end position="31"/>
    </location>
</feature>
<keyword evidence="3" id="KW-1185">Reference proteome</keyword>
<comment type="caution">
    <text evidence="2">The sequence shown here is derived from an EMBL/GenBank/DDBJ whole genome shotgun (WGS) entry which is preliminary data.</text>
</comment>
<dbReference type="EMBL" id="BOQL01000058">
    <property type="protein sequence ID" value="GIM75674.1"/>
    <property type="molecule type" value="Genomic_DNA"/>
</dbReference>
<proteinExistence type="predicted"/>
<evidence type="ECO:0000313" key="3">
    <source>
        <dbReference type="Proteomes" id="UP000681340"/>
    </source>
</evidence>
<keyword evidence="1" id="KW-1133">Transmembrane helix</keyword>
<evidence type="ECO:0000313" key="2">
    <source>
        <dbReference type="EMBL" id="GIM75674.1"/>
    </source>
</evidence>